<dbReference type="Pfam" id="PF08241">
    <property type="entry name" value="Methyltransf_11"/>
    <property type="match status" value="1"/>
</dbReference>
<dbReference type="SUPFAM" id="SSF53335">
    <property type="entry name" value="S-adenosyl-L-methionine-dependent methyltransferases"/>
    <property type="match status" value="1"/>
</dbReference>
<dbReference type="CDD" id="cd02440">
    <property type="entry name" value="AdoMet_MTases"/>
    <property type="match status" value="1"/>
</dbReference>
<evidence type="ECO:0000313" key="2">
    <source>
        <dbReference type="EMBL" id="ATC64738.1"/>
    </source>
</evidence>
<dbReference type="GO" id="GO:0008757">
    <property type="term" value="F:S-adenosylmethionine-dependent methyltransferase activity"/>
    <property type="evidence" value="ECO:0007669"/>
    <property type="project" value="InterPro"/>
</dbReference>
<proteinExistence type="predicted"/>
<evidence type="ECO:0000259" key="1">
    <source>
        <dbReference type="Pfam" id="PF08241"/>
    </source>
</evidence>
<dbReference type="OrthoDB" id="9071885at2"/>
<organism evidence="2 3">
    <name type="scientific">Nibricoccus aquaticus</name>
    <dbReference type="NCBI Taxonomy" id="2576891"/>
    <lineage>
        <taxon>Bacteria</taxon>
        <taxon>Pseudomonadati</taxon>
        <taxon>Verrucomicrobiota</taxon>
        <taxon>Opitutia</taxon>
        <taxon>Opitutales</taxon>
        <taxon>Opitutaceae</taxon>
        <taxon>Nibricoccus</taxon>
    </lineage>
</organism>
<dbReference type="KEGG" id="vbh:CMV30_12630"/>
<dbReference type="InterPro" id="IPR013216">
    <property type="entry name" value="Methyltransf_11"/>
</dbReference>
<feature type="domain" description="Methyltransferase type 11" evidence="1">
    <location>
        <begin position="67"/>
        <end position="159"/>
    </location>
</feature>
<dbReference type="AlphaFoldDB" id="A0A290QHB8"/>
<dbReference type="InterPro" id="IPR029063">
    <property type="entry name" value="SAM-dependent_MTases_sf"/>
</dbReference>
<reference evidence="2 3" key="1">
    <citation type="submission" date="2017-09" db="EMBL/GenBank/DDBJ databases">
        <title>Complete genome sequence of Verrucomicrobial strain HZ-65, isolated from freshwater.</title>
        <authorList>
            <person name="Choi A."/>
        </authorList>
    </citation>
    <scope>NUCLEOTIDE SEQUENCE [LARGE SCALE GENOMIC DNA]</scope>
    <source>
        <strain evidence="2 3">HZ-65</strain>
    </source>
</reference>
<gene>
    <name evidence="2" type="ORF">CMV30_12630</name>
</gene>
<sequence length="243" mass="27643">MPASPTPANIAEFSYSKLSHFELFRGLPFQSYNVGDPNPEICDLKVYQDYLVYCFIKQNIASGSRILEVGGGDSRILKFFAKDYECWNADKCEGLGNGPIKFTSPHYRIVYDYVGSFNQELPDRHFDFVFSISALEHTPEDANIRVNVLKDINRILKPGRPSFHCFDAILRKNGRSWVNGLIPYLYANASPLTRFVPLAEIDANPDTYAMSKQAYEASWKPITKDSYEDFGRAFSANVYWTAP</sequence>
<evidence type="ECO:0000313" key="3">
    <source>
        <dbReference type="Proteomes" id="UP000217265"/>
    </source>
</evidence>
<dbReference type="EMBL" id="CP023344">
    <property type="protein sequence ID" value="ATC64738.1"/>
    <property type="molecule type" value="Genomic_DNA"/>
</dbReference>
<name>A0A290QHB8_9BACT</name>
<protein>
    <recommendedName>
        <fullName evidence="1">Methyltransferase type 11 domain-containing protein</fullName>
    </recommendedName>
</protein>
<dbReference type="RefSeq" id="WP_096056369.1">
    <property type="nucleotide sequence ID" value="NZ_CP023344.1"/>
</dbReference>
<dbReference type="Gene3D" id="3.40.50.150">
    <property type="entry name" value="Vaccinia Virus protein VP39"/>
    <property type="match status" value="1"/>
</dbReference>
<keyword evidence="3" id="KW-1185">Reference proteome</keyword>
<dbReference type="Proteomes" id="UP000217265">
    <property type="component" value="Chromosome"/>
</dbReference>
<accession>A0A290QHB8</accession>